<reference evidence="1 4" key="2">
    <citation type="submission" date="2020-07" db="EMBL/GenBank/DDBJ databases">
        <authorList>
            <person name="Feng H."/>
        </authorList>
    </citation>
    <scope>NUCLEOTIDE SEQUENCE [LARGE SCALE GENOMIC DNA]</scope>
    <source>
        <strain evidence="4">s-12</strain>
        <strain evidence="1">S-12</strain>
    </source>
</reference>
<evidence type="ECO:0000313" key="2">
    <source>
        <dbReference type="EMBL" id="NEY80525.1"/>
    </source>
</evidence>
<name>A0A6B3VW52_9BACI</name>
<evidence type="ECO:0000313" key="1">
    <source>
        <dbReference type="EMBL" id="MBA4536152.1"/>
    </source>
</evidence>
<dbReference type="InterPro" id="IPR019718">
    <property type="entry name" value="DUF2602"/>
</dbReference>
<organism evidence="2 3">
    <name type="scientific">Bacillus aquiflavi</name>
    <dbReference type="NCBI Taxonomy" id="2672567"/>
    <lineage>
        <taxon>Bacteria</taxon>
        <taxon>Bacillati</taxon>
        <taxon>Bacillota</taxon>
        <taxon>Bacilli</taxon>
        <taxon>Bacillales</taxon>
        <taxon>Bacillaceae</taxon>
        <taxon>Bacillus</taxon>
    </lineage>
</organism>
<protein>
    <submittedName>
        <fullName evidence="2">Zinc-finger domain-containing protein</fullName>
    </submittedName>
</protein>
<keyword evidence="2" id="KW-0863">Zinc-finger</keyword>
<dbReference type="Pfam" id="PF10782">
    <property type="entry name" value="zf-C2HCIx2C"/>
    <property type="match status" value="1"/>
</dbReference>
<evidence type="ECO:0000313" key="4">
    <source>
        <dbReference type="Proteomes" id="UP000570010"/>
    </source>
</evidence>
<dbReference type="Proteomes" id="UP000472971">
    <property type="component" value="Unassembled WGS sequence"/>
</dbReference>
<dbReference type="AlphaFoldDB" id="A0A6B3VW52"/>
<proteinExistence type="predicted"/>
<evidence type="ECO:0000313" key="3">
    <source>
        <dbReference type="Proteomes" id="UP000472971"/>
    </source>
</evidence>
<gene>
    <name evidence="2" type="ORF">G4D64_03085</name>
    <name evidence="1" type="ORF">H1Z61_03095</name>
</gene>
<comment type="caution">
    <text evidence="2">The sequence shown here is derived from an EMBL/GenBank/DDBJ whole genome shotgun (WGS) entry which is preliminary data.</text>
</comment>
<keyword evidence="3" id="KW-1185">Reference proteome</keyword>
<dbReference type="EMBL" id="JAAIWN010000004">
    <property type="protein sequence ID" value="NEY80525.1"/>
    <property type="molecule type" value="Genomic_DNA"/>
</dbReference>
<keyword evidence="2" id="KW-0479">Metal-binding</keyword>
<keyword evidence="2" id="KW-0862">Zinc</keyword>
<sequence length="80" mass="9252">MYTLLQETLTNYCNHCFLSKHDKKEFGRSYAHRFCMIKCTVSSKLKHTGKSSKLISFALADVSPRCFGKSVEKSEAIWRK</sequence>
<dbReference type="EMBL" id="JACEIO010000004">
    <property type="protein sequence ID" value="MBA4536152.1"/>
    <property type="molecule type" value="Genomic_DNA"/>
</dbReference>
<dbReference type="Proteomes" id="UP000570010">
    <property type="component" value="Unassembled WGS sequence"/>
</dbReference>
<dbReference type="RefSeq" id="WP_163240074.1">
    <property type="nucleotide sequence ID" value="NZ_CP082780.1"/>
</dbReference>
<accession>A0A6B3VW52</accession>
<dbReference type="GO" id="GO:0008270">
    <property type="term" value="F:zinc ion binding"/>
    <property type="evidence" value="ECO:0007669"/>
    <property type="project" value="UniProtKB-KW"/>
</dbReference>
<reference evidence="2 3" key="1">
    <citation type="submission" date="2020-02" db="EMBL/GenBank/DDBJ databases">
        <title>Bacillus aquiflavi sp. nov., isolated from yellow water of strong flavor Chinese baijiu in Yibin region of China.</title>
        <authorList>
            <person name="Xie J."/>
        </authorList>
    </citation>
    <scope>NUCLEOTIDE SEQUENCE [LARGE SCALE GENOMIC DNA]</scope>
    <source>
        <strain evidence="2 3">3H-10</strain>
    </source>
</reference>